<sequence>MGKWNKNAFKGMALALAAATALAGCSGGNNGNNGAGNSGAAENAGTPSASPAASAAPEAGAAWTVGSEPLEYSMYGHYDWYTMPTWGADESSKWIKDNMKVNVTAIQSGGNAAQKLNTMIASGTLPDVIWMDRGADVEKLRAADMLVPFDDYLDKYPNFKKWVGEEAINMLRSSDGKIYQFPNWYTSQPIGNAGYVVNKKYYEALGSPKLETTDDFYNYLKAVKEKFPNVTPFNPDLAVDGQGLDVLYSAFKEDANLASISNRAAISGDKLTSIFKDDVFRESMLYASKLFREKLMSADSMTQTKDQVKEKAYTGGAAVFAGASPTEYGSVGDAELKKKDPNDGYFMVWPIHKEGLDKNKIFPGTFTRLGWNVSVITKSAKDPEKIFAFLDWLTGPEGTRTLIWGPEGKYWDGYDEADGAPKFTEAYLSDVEGRTKTMDATVNLQWVGNSVFIDKSKMKFESTLPAAEQTWESKYQSTITWPTQKDATEFINLAPAADSEEGIIQTSVEEIWDEARAKALYAKSDEEVLSILDKADKDAMAIGYQQLLDFKTQKWQENKTKMAGN</sequence>
<dbReference type="Pfam" id="PF01547">
    <property type="entry name" value="SBP_bac_1"/>
    <property type="match status" value="1"/>
</dbReference>
<protein>
    <submittedName>
        <fullName evidence="2">ABC transporter, substrate-binding protein</fullName>
    </submittedName>
</protein>
<evidence type="ECO:0000256" key="1">
    <source>
        <dbReference type="SAM" id="SignalP"/>
    </source>
</evidence>
<name>A0A2N5NAK6_9BACL</name>
<evidence type="ECO:0000313" key="2">
    <source>
        <dbReference type="EMBL" id="PLT47348.1"/>
    </source>
</evidence>
<dbReference type="InterPro" id="IPR006059">
    <property type="entry name" value="SBP"/>
</dbReference>
<keyword evidence="1" id="KW-0732">Signal</keyword>
<feature type="chain" id="PRO_5039159573" evidence="1">
    <location>
        <begin position="24"/>
        <end position="565"/>
    </location>
</feature>
<comment type="caution">
    <text evidence="2">The sequence shown here is derived from an EMBL/GenBank/DDBJ whole genome shotgun (WGS) entry which is preliminary data.</text>
</comment>
<gene>
    <name evidence="2" type="ORF">B8V81_1572</name>
</gene>
<dbReference type="Gene3D" id="3.40.190.10">
    <property type="entry name" value="Periplasmic binding protein-like II"/>
    <property type="match status" value="2"/>
</dbReference>
<dbReference type="EMBL" id="NFEZ01000003">
    <property type="protein sequence ID" value="PLT47348.1"/>
    <property type="molecule type" value="Genomic_DNA"/>
</dbReference>
<dbReference type="PANTHER" id="PTHR43649:SF12">
    <property type="entry name" value="DIACETYLCHITOBIOSE BINDING PROTEIN DASA"/>
    <property type="match status" value="1"/>
</dbReference>
<dbReference type="SUPFAM" id="SSF53850">
    <property type="entry name" value="Periplasmic binding protein-like II"/>
    <property type="match status" value="1"/>
</dbReference>
<dbReference type="InterPro" id="IPR050490">
    <property type="entry name" value="Bact_solute-bd_prot1"/>
</dbReference>
<dbReference type="Proteomes" id="UP000234789">
    <property type="component" value="Unassembled WGS sequence"/>
</dbReference>
<dbReference type="PANTHER" id="PTHR43649">
    <property type="entry name" value="ARABINOSE-BINDING PROTEIN-RELATED"/>
    <property type="match status" value="1"/>
</dbReference>
<feature type="signal peptide" evidence="1">
    <location>
        <begin position="1"/>
        <end position="23"/>
    </location>
</feature>
<organism evidence="2 3">
    <name type="scientific">Paenibacillus pasadenensis</name>
    <dbReference type="NCBI Taxonomy" id="217090"/>
    <lineage>
        <taxon>Bacteria</taxon>
        <taxon>Bacillati</taxon>
        <taxon>Bacillota</taxon>
        <taxon>Bacilli</taxon>
        <taxon>Bacillales</taxon>
        <taxon>Paenibacillaceae</taxon>
        <taxon>Paenibacillus</taxon>
    </lineage>
</organism>
<evidence type="ECO:0000313" key="3">
    <source>
        <dbReference type="Proteomes" id="UP000234789"/>
    </source>
</evidence>
<proteinExistence type="predicted"/>
<reference evidence="2 3" key="1">
    <citation type="submission" date="2017-05" db="EMBL/GenBank/DDBJ databases">
        <title>Functional genome analysis of Paenibacillus pasadenensis strain R16: insights on endophytic life style and antifungal activity.</title>
        <authorList>
            <person name="Passera A."/>
            <person name="Marcolungo L."/>
            <person name="Casati P."/>
            <person name="Brasca M."/>
            <person name="Quaglino F."/>
            <person name="Delledonne M."/>
        </authorList>
    </citation>
    <scope>NUCLEOTIDE SEQUENCE [LARGE SCALE GENOMIC DNA]</scope>
    <source>
        <strain evidence="2 3">R16</strain>
    </source>
</reference>
<dbReference type="AlphaFoldDB" id="A0A2N5NAK6"/>
<keyword evidence="3" id="KW-1185">Reference proteome</keyword>
<dbReference type="PROSITE" id="PS51257">
    <property type="entry name" value="PROKAR_LIPOPROTEIN"/>
    <property type="match status" value="1"/>
</dbReference>
<accession>A0A2N5NAK6</accession>